<dbReference type="GO" id="GO:0016758">
    <property type="term" value="F:hexosyltransferase activity"/>
    <property type="evidence" value="ECO:0007669"/>
    <property type="project" value="UniProtKB-ARBA"/>
</dbReference>
<comment type="similarity">
    <text evidence="4 12">Belongs to the glycosyl hydrolase 30 family.</text>
</comment>
<keyword evidence="13" id="KW-0472">Membrane</keyword>
<dbReference type="FunCoup" id="A0A2J7QAI4">
    <property type="interactions" value="151"/>
</dbReference>
<comment type="pathway">
    <text evidence="2">Lipid metabolism; sphingolipid metabolism.</text>
</comment>
<dbReference type="GO" id="GO:0006914">
    <property type="term" value="P:autophagy"/>
    <property type="evidence" value="ECO:0007669"/>
    <property type="project" value="UniProtKB-ARBA"/>
</dbReference>
<feature type="domain" description="Glycosyl hydrolase family 30 TIM-barrel" evidence="14">
    <location>
        <begin position="107"/>
        <end position="450"/>
    </location>
</feature>
<gene>
    <name evidence="16" type="primary">GBA</name>
    <name evidence="16" type="ORF">B7P43_G03803</name>
</gene>
<comment type="pathway">
    <text evidence="3">Sphingolipid metabolism.</text>
</comment>
<dbReference type="OrthoDB" id="2160638at2759"/>
<evidence type="ECO:0000256" key="7">
    <source>
        <dbReference type="ARBA" id="ARBA00022801"/>
    </source>
</evidence>
<dbReference type="GO" id="GO:0016241">
    <property type="term" value="P:regulation of macroautophagy"/>
    <property type="evidence" value="ECO:0007669"/>
    <property type="project" value="UniProtKB-ARBA"/>
</dbReference>
<dbReference type="AlphaFoldDB" id="A0A2J7QAI4"/>
<comment type="catalytic activity">
    <reaction evidence="10">
        <text>a beta-D-glucosylceramide + H2O = an N-acyl-sphingoid base + D-glucose</text>
        <dbReference type="Rhea" id="RHEA:81447"/>
        <dbReference type="ChEBI" id="CHEBI:4167"/>
        <dbReference type="ChEBI" id="CHEBI:15377"/>
        <dbReference type="ChEBI" id="CHEBI:83264"/>
        <dbReference type="ChEBI" id="CHEBI:83273"/>
    </reaction>
    <physiologicalReaction direction="left-to-right" evidence="10">
        <dbReference type="Rhea" id="RHEA:81448"/>
    </physiologicalReaction>
</comment>
<dbReference type="GO" id="GO:0006680">
    <property type="term" value="P:glucosylceramide catabolic process"/>
    <property type="evidence" value="ECO:0007669"/>
    <property type="project" value="UniProtKB-ARBA"/>
</dbReference>
<evidence type="ECO:0000259" key="15">
    <source>
        <dbReference type="Pfam" id="PF17189"/>
    </source>
</evidence>
<dbReference type="GO" id="GO:0030163">
    <property type="term" value="P:protein catabolic process"/>
    <property type="evidence" value="ECO:0007669"/>
    <property type="project" value="UniProtKB-ARBA"/>
</dbReference>
<dbReference type="GO" id="GO:0010605">
    <property type="term" value="P:negative regulation of macromolecule metabolic process"/>
    <property type="evidence" value="ECO:0007669"/>
    <property type="project" value="UniProtKB-ARBA"/>
</dbReference>
<evidence type="ECO:0000256" key="4">
    <source>
        <dbReference type="ARBA" id="ARBA00005382"/>
    </source>
</evidence>
<evidence type="ECO:0000256" key="8">
    <source>
        <dbReference type="ARBA" id="ARBA00022919"/>
    </source>
</evidence>
<comment type="caution">
    <text evidence="16">The sequence shown here is derived from an EMBL/GenBank/DDBJ whole genome shotgun (WGS) entry which is preliminary data.</text>
</comment>
<dbReference type="GO" id="GO:0005764">
    <property type="term" value="C:lysosome"/>
    <property type="evidence" value="ECO:0007669"/>
    <property type="project" value="UniProtKB-ARBA"/>
</dbReference>
<dbReference type="PANTHER" id="PTHR11069">
    <property type="entry name" value="GLUCOSYLCERAMIDASE"/>
    <property type="match status" value="1"/>
</dbReference>
<dbReference type="SUPFAM" id="SSF51445">
    <property type="entry name" value="(Trans)glycosidases"/>
    <property type="match status" value="1"/>
</dbReference>
<dbReference type="GO" id="GO:0007040">
    <property type="term" value="P:lysosome organization"/>
    <property type="evidence" value="ECO:0007669"/>
    <property type="project" value="UniProtKB-ARBA"/>
</dbReference>
<evidence type="ECO:0000313" key="17">
    <source>
        <dbReference type="Proteomes" id="UP000235965"/>
    </source>
</evidence>
<dbReference type="EC" id="3.2.1.45" evidence="5 12"/>
<dbReference type="GO" id="GO:0051246">
    <property type="term" value="P:regulation of protein metabolic process"/>
    <property type="evidence" value="ECO:0007669"/>
    <property type="project" value="UniProtKB-ARBA"/>
</dbReference>
<evidence type="ECO:0000256" key="3">
    <source>
        <dbReference type="ARBA" id="ARBA00004991"/>
    </source>
</evidence>
<dbReference type="InterPro" id="IPR033452">
    <property type="entry name" value="GH30_C"/>
</dbReference>
<dbReference type="InterPro" id="IPR001139">
    <property type="entry name" value="Glyco_hydro_30"/>
</dbReference>
<dbReference type="GO" id="GO:0004348">
    <property type="term" value="F:glucosylceramidase activity"/>
    <property type="evidence" value="ECO:0007669"/>
    <property type="project" value="UniProtKB-EC"/>
</dbReference>
<dbReference type="InterPro" id="IPR033453">
    <property type="entry name" value="Glyco_hydro_30_TIM-barrel"/>
</dbReference>
<dbReference type="GO" id="GO:0006066">
    <property type="term" value="P:alcohol metabolic process"/>
    <property type="evidence" value="ECO:0007669"/>
    <property type="project" value="UniProtKB-ARBA"/>
</dbReference>
<protein>
    <recommendedName>
        <fullName evidence="5 12">Glucosylceramidase</fullName>
        <ecNumber evidence="5 12">3.2.1.45</ecNumber>
    </recommendedName>
</protein>
<evidence type="ECO:0000256" key="9">
    <source>
        <dbReference type="ARBA" id="ARBA00023098"/>
    </source>
</evidence>
<dbReference type="PRINTS" id="PR00843">
    <property type="entry name" value="GLHYDRLASE30"/>
</dbReference>
<evidence type="ECO:0000313" key="16">
    <source>
        <dbReference type="EMBL" id="PNF25595.1"/>
    </source>
</evidence>
<feature type="domain" description="Glycosyl hydrolase family 30 beta sandwich" evidence="15">
    <location>
        <begin position="453"/>
        <end position="515"/>
    </location>
</feature>
<dbReference type="PANTHER" id="PTHR11069:SF23">
    <property type="entry name" value="LYSOSOMAL ACID GLUCOSYLCERAMIDASE"/>
    <property type="match status" value="1"/>
</dbReference>
<dbReference type="Pfam" id="PF17189">
    <property type="entry name" value="Glyco_hydro_30C"/>
    <property type="match status" value="1"/>
</dbReference>
<keyword evidence="13" id="KW-0812">Transmembrane</keyword>
<keyword evidence="12" id="KW-0326">Glycosidase</keyword>
<dbReference type="SMR" id="A0A2J7QAI4"/>
<comment type="catalytic activity">
    <reaction evidence="11">
        <text>an N-acyl-1-beta-D-glucosyl-15-methylhexadecasphing-4-enine + H2O = an N-acyl-15-methylhexadecasphing-4-enine + D-glucose</text>
        <dbReference type="Rhea" id="RHEA:34755"/>
        <dbReference type="ChEBI" id="CHEBI:4167"/>
        <dbReference type="ChEBI" id="CHEBI:15377"/>
        <dbReference type="ChEBI" id="CHEBI:70815"/>
        <dbReference type="ChEBI" id="CHEBI:70846"/>
    </reaction>
    <physiologicalReaction direction="left-to-right" evidence="11">
        <dbReference type="Rhea" id="RHEA:34756"/>
    </physiologicalReaction>
</comment>
<dbReference type="Gene3D" id="3.20.20.80">
    <property type="entry name" value="Glycosidases"/>
    <property type="match status" value="1"/>
</dbReference>
<evidence type="ECO:0000256" key="2">
    <source>
        <dbReference type="ARBA" id="ARBA00004760"/>
    </source>
</evidence>
<dbReference type="InParanoid" id="A0A2J7QAI4"/>
<name>A0A2J7QAI4_9NEOP</name>
<organism evidence="16 17">
    <name type="scientific">Cryptotermes secundus</name>
    <dbReference type="NCBI Taxonomy" id="105785"/>
    <lineage>
        <taxon>Eukaryota</taxon>
        <taxon>Metazoa</taxon>
        <taxon>Ecdysozoa</taxon>
        <taxon>Arthropoda</taxon>
        <taxon>Hexapoda</taxon>
        <taxon>Insecta</taxon>
        <taxon>Pterygota</taxon>
        <taxon>Neoptera</taxon>
        <taxon>Polyneoptera</taxon>
        <taxon>Dictyoptera</taxon>
        <taxon>Blattodea</taxon>
        <taxon>Blattoidea</taxon>
        <taxon>Termitoidae</taxon>
        <taxon>Kalotermitidae</taxon>
        <taxon>Cryptotermitinae</taxon>
        <taxon>Cryptotermes</taxon>
    </lineage>
</organism>
<evidence type="ECO:0000256" key="6">
    <source>
        <dbReference type="ARBA" id="ARBA00022729"/>
    </source>
</evidence>
<keyword evidence="8 12" id="KW-0746">Sphingolipid metabolism</keyword>
<dbReference type="GO" id="GO:0008202">
    <property type="term" value="P:steroid metabolic process"/>
    <property type="evidence" value="ECO:0007669"/>
    <property type="project" value="UniProtKB-ARBA"/>
</dbReference>
<keyword evidence="9 12" id="KW-0443">Lipid metabolism</keyword>
<dbReference type="Pfam" id="PF02055">
    <property type="entry name" value="Glyco_hydro_30"/>
    <property type="match status" value="1"/>
</dbReference>
<evidence type="ECO:0000256" key="12">
    <source>
        <dbReference type="RuleBase" id="RU361188"/>
    </source>
</evidence>
<dbReference type="GO" id="GO:0042391">
    <property type="term" value="P:regulation of membrane potential"/>
    <property type="evidence" value="ECO:0007669"/>
    <property type="project" value="UniProtKB-ARBA"/>
</dbReference>
<dbReference type="GO" id="GO:0032006">
    <property type="term" value="P:regulation of TOR signaling"/>
    <property type="evidence" value="ECO:0007669"/>
    <property type="project" value="UniProtKB-ARBA"/>
</dbReference>
<keyword evidence="7 12" id="KW-0378">Hydrolase</keyword>
<evidence type="ECO:0000256" key="11">
    <source>
        <dbReference type="ARBA" id="ARBA00051345"/>
    </source>
</evidence>
<evidence type="ECO:0000256" key="1">
    <source>
        <dbReference type="ARBA" id="ARBA00001013"/>
    </source>
</evidence>
<dbReference type="InterPro" id="IPR017853">
    <property type="entry name" value="GH"/>
</dbReference>
<proteinExistence type="inferred from homology"/>
<dbReference type="STRING" id="105785.A0A2J7QAI4"/>
<evidence type="ECO:0000256" key="13">
    <source>
        <dbReference type="SAM" id="Phobius"/>
    </source>
</evidence>
<evidence type="ECO:0000256" key="10">
    <source>
        <dbReference type="ARBA" id="ARBA00050474"/>
    </source>
</evidence>
<keyword evidence="17" id="KW-1185">Reference proteome</keyword>
<dbReference type="GO" id="GO:0005102">
    <property type="term" value="F:signaling receptor binding"/>
    <property type="evidence" value="ECO:0007669"/>
    <property type="project" value="UniProtKB-ARBA"/>
</dbReference>
<dbReference type="GO" id="GO:0005774">
    <property type="term" value="C:vacuolar membrane"/>
    <property type="evidence" value="ECO:0007669"/>
    <property type="project" value="UniProtKB-ARBA"/>
</dbReference>
<evidence type="ECO:0000259" key="14">
    <source>
        <dbReference type="Pfam" id="PF02055"/>
    </source>
</evidence>
<keyword evidence="13" id="KW-1133">Transmembrane helix</keyword>
<sequence>MGKNDEICITGYVTVLCFLLTLLSGMVCGQGCSPKNYGTNKYVCVCNATYCDNLHPPEELLQPGYYLQYTSTQKGKRLQPISMEISTQAPTTGNVWNLSSSVQYQEILGFGGAITDAVGINLGTLSNDAREILLNQYYGPQGIGYTFVRTPIGGSDFSLRFYTYDDGIADRTLSRFKLAEEDYKYKLPYLKYIKQLSDPKVITAPWSPPEWMMEARNATVGFTRLKDQYYQIYAEYFVNFLQAYQKEGIDIWGLTAQNEPGDGYYVYFGINSCGYSPEEERNFVANNLGPTLQKNNFGKVLILGCDDQRTVLPEWAEVMLSDETASKYVSGTAVHWYFDDDYPASRLTRLHDSFEDKFILYTEASYIPGANEPAVLFGEWKRAEKLAKDIIDVINHWVSGWIDWNLALNTVGGPTYLNNNLDAAIIINATANEFYKQPIFYALAHMSKFVLPGSKRIQLDATDDSGIENVAFLRPDNIVAVVLLNSNDDARSITLRTDANTYIPVILDGHSLNTVIYNKA</sequence>
<keyword evidence="6" id="KW-0732">Signal</keyword>
<dbReference type="SUPFAM" id="SSF51011">
    <property type="entry name" value="Glycosyl hydrolase domain"/>
    <property type="match status" value="1"/>
</dbReference>
<reference evidence="16 17" key="1">
    <citation type="submission" date="2017-12" db="EMBL/GenBank/DDBJ databases">
        <title>Hemimetabolous genomes reveal molecular basis of termite eusociality.</title>
        <authorList>
            <person name="Harrison M.C."/>
            <person name="Jongepier E."/>
            <person name="Robertson H.M."/>
            <person name="Arning N."/>
            <person name="Bitard-Feildel T."/>
            <person name="Chao H."/>
            <person name="Childers C.P."/>
            <person name="Dinh H."/>
            <person name="Doddapaneni H."/>
            <person name="Dugan S."/>
            <person name="Gowin J."/>
            <person name="Greiner C."/>
            <person name="Han Y."/>
            <person name="Hu H."/>
            <person name="Hughes D.S.T."/>
            <person name="Huylmans A.-K."/>
            <person name="Kemena C."/>
            <person name="Kremer L.P.M."/>
            <person name="Lee S.L."/>
            <person name="Lopez-Ezquerra A."/>
            <person name="Mallet L."/>
            <person name="Monroy-Kuhn J.M."/>
            <person name="Moser A."/>
            <person name="Murali S.C."/>
            <person name="Muzny D.M."/>
            <person name="Otani S."/>
            <person name="Piulachs M.-D."/>
            <person name="Poelchau M."/>
            <person name="Qu J."/>
            <person name="Schaub F."/>
            <person name="Wada-Katsumata A."/>
            <person name="Worley K.C."/>
            <person name="Xie Q."/>
            <person name="Ylla G."/>
            <person name="Poulsen M."/>
            <person name="Gibbs R.A."/>
            <person name="Schal C."/>
            <person name="Richards S."/>
            <person name="Belles X."/>
            <person name="Korb J."/>
            <person name="Bornberg-Bauer E."/>
        </authorList>
    </citation>
    <scope>NUCLEOTIDE SEQUENCE [LARGE SCALE GENOMIC DNA]</scope>
    <source>
        <tissue evidence="16">Whole body</tissue>
    </source>
</reference>
<dbReference type="EMBL" id="NEVH01016330">
    <property type="protein sequence ID" value="PNF25595.1"/>
    <property type="molecule type" value="Genomic_DNA"/>
</dbReference>
<dbReference type="Proteomes" id="UP000235965">
    <property type="component" value="Unassembled WGS sequence"/>
</dbReference>
<dbReference type="FunFam" id="3.20.20.80:FF:000030">
    <property type="entry name" value="Lysosomal acid glucosylceramidase"/>
    <property type="match status" value="1"/>
</dbReference>
<comment type="catalytic activity">
    <reaction evidence="1">
        <text>a beta-D-glucosyl-(1&lt;-&gt;1')-N-acylsphing-4-enine + H2O = an N-acylsphing-4-enine + D-glucose</text>
        <dbReference type="Rhea" id="RHEA:13269"/>
        <dbReference type="ChEBI" id="CHEBI:4167"/>
        <dbReference type="ChEBI" id="CHEBI:15377"/>
        <dbReference type="ChEBI" id="CHEBI:22801"/>
        <dbReference type="ChEBI" id="CHEBI:52639"/>
        <dbReference type="EC" id="3.2.1.45"/>
    </reaction>
    <physiologicalReaction direction="left-to-right" evidence="1">
        <dbReference type="Rhea" id="RHEA:13270"/>
    </physiologicalReaction>
</comment>
<accession>A0A2J7QAI4</accession>
<evidence type="ECO:0000256" key="5">
    <source>
        <dbReference type="ARBA" id="ARBA00012658"/>
    </source>
</evidence>
<feature type="transmembrane region" description="Helical" evidence="13">
    <location>
        <begin position="7"/>
        <end position="27"/>
    </location>
</feature>